<keyword evidence="2" id="KW-0132">Cell division</keyword>
<keyword evidence="1" id="KW-0812">Transmembrane</keyword>
<keyword evidence="3" id="KW-1185">Reference proteome</keyword>
<dbReference type="RefSeq" id="WP_231057448.1">
    <property type="nucleotide sequence ID" value="NZ_JAJNOC010000002.1"/>
</dbReference>
<keyword evidence="1" id="KW-1133">Transmembrane helix</keyword>
<feature type="transmembrane region" description="Helical" evidence="1">
    <location>
        <begin position="95"/>
        <end position="116"/>
    </location>
</feature>
<accession>A0ABS8Q3E3</accession>
<sequence>MNQGPIRTWAIRWLLAVAAFHVLVGGLLPWVASSALFDLYHAGVTSAFWPVDPPDQARGMQAWWLSLFGPTVLLMALWMIGLIRLADRLRQARIWLWLAGGLLLWAPQDMLVSLRAGYWPHVWIDLLALAAMLPPLFWLWRYDRAVALVGGERA</sequence>
<protein>
    <submittedName>
        <fullName evidence="2">Cell division protein</fullName>
    </submittedName>
</protein>
<dbReference type="GO" id="GO:0051301">
    <property type="term" value="P:cell division"/>
    <property type="evidence" value="ECO:0007669"/>
    <property type="project" value="UniProtKB-KW"/>
</dbReference>
<keyword evidence="2" id="KW-0131">Cell cycle</keyword>
<comment type="caution">
    <text evidence="2">The sequence shown here is derived from an EMBL/GenBank/DDBJ whole genome shotgun (WGS) entry which is preliminary data.</text>
</comment>
<feature type="transmembrane region" description="Helical" evidence="1">
    <location>
        <begin position="62"/>
        <end position="83"/>
    </location>
</feature>
<proteinExistence type="predicted"/>
<evidence type="ECO:0000313" key="3">
    <source>
        <dbReference type="Proteomes" id="UP001179361"/>
    </source>
</evidence>
<reference evidence="2" key="1">
    <citation type="submission" date="2021-11" db="EMBL/GenBank/DDBJ databases">
        <title>The complete genome of Massilia sp sp. G4R7.</title>
        <authorList>
            <person name="Liu L."/>
            <person name="Yue J."/>
            <person name="Yuan J."/>
            <person name="Yang F."/>
            <person name="Li L."/>
        </authorList>
    </citation>
    <scope>NUCLEOTIDE SEQUENCE</scope>
    <source>
        <strain evidence="2">G4R7</strain>
    </source>
</reference>
<feature type="transmembrane region" description="Helical" evidence="1">
    <location>
        <begin position="12"/>
        <end position="32"/>
    </location>
</feature>
<name>A0ABS8Q3E3_9BURK</name>
<evidence type="ECO:0000256" key="1">
    <source>
        <dbReference type="SAM" id="Phobius"/>
    </source>
</evidence>
<keyword evidence="1" id="KW-0472">Membrane</keyword>
<organism evidence="2 3">
    <name type="scientific">Massilia phyllostachyos</name>
    <dbReference type="NCBI Taxonomy" id="2898585"/>
    <lineage>
        <taxon>Bacteria</taxon>
        <taxon>Pseudomonadati</taxon>
        <taxon>Pseudomonadota</taxon>
        <taxon>Betaproteobacteria</taxon>
        <taxon>Burkholderiales</taxon>
        <taxon>Oxalobacteraceae</taxon>
        <taxon>Telluria group</taxon>
        <taxon>Massilia</taxon>
    </lineage>
</organism>
<feature type="transmembrane region" description="Helical" evidence="1">
    <location>
        <begin position="122"/>
        <end position="140"/>
    </location>
</feature>
<dbReference type="Proteomes" id="UP001179361">
    <property type="component" value="Unassembled WGS sequence"/>
</dbReference>
<evidence type="ECO:0000313" key="2">
    <source>
        <dbReference type="EMBL" id="MCD2516114.1"/>
    </source>
</evidence>
<gene>
    <name evidence="2" type="ORF">LQ564_07265</name>
</gene>
<dbReference type="EMBL" id="JAJNOC010000002">
    <property type="protein sequence ID" value="MCD2516114.1"/>
    <property type="molecule type" value="Genomic_DNA"/>
</dbReference>